<protein>
    <submittedName>
        <fullName evidence="1">Uncharacterized protein</fullName>
    </submittedName>
</protein>
<dbReference type="PROSITE" id="PS50096">
    <property type="entry name" value="IQ"/>
    <property type="match status" value="1"/>
</dbReference>
<gene>
    <name evidence="1" type="ORF">ERUC_LOCUS17012</name>
</gene>
<reference evidence="1 2" key="1">
    <citation type="submission" date="2022-03" db="EMBL/GenBank/DDBJ databases">
        <authorList>
            <person name="Macdonald S."/>
            <person name="Ahmed S."/>
            <person name="Newling K."/>
        </authorList>
    </citation>
    <scope>NUCLEOTIDE SEQUENCE [LARGE SCALE GENOMIC DNA]</scope>
</reference>
<keyword evidence="2" id="KW-1185">Reference proteome</keyword>
<proteinExistence type="predicted"/>
<sequence>MVAALLTAGAKPNLRTAAEAAARIQGSFRETAWKVAMSIVIEFANKEEEAKSIIAAMKIQNAFRKYDTRRKIEAAYKIQCRFQTWKMRREFLNMRRQAIRLQGVTGKEAVQEDLMVGKSVGEAMPSPSFSARAFVLALKLVLATLTLMSKFSSSVQKDLEITSVNPTMLILGWVQQAAGMLRWLST</sequence>
<organism evidence="1 2">
    <name type="scientific">Eruca vesicaria subsp. sativa</name>
    <name type="common">Garden rocket</name>
    <name type="synonym">Eruca sativa</name>
    <dbReference type="NCBI Taxonomy" id="29727"/>
    <lineage>
        <taxon>Eukaryota</taxon>
        <taxon>Viridiplantae</taxon>
        <taxon>Streptophyta</taxon>
        <taxon>Embryophyta</taxon>
        <taxon>Tracheophyta</taxon>
        <taxon>Spermatophyta</taxon>
        <taxon>Magnoliopsida</taxon>
        <taxon>eudicotyledons</taxon>
        <taxon>Gunneridae</taxon>
        <taxon>Pentapetalae</taxon>
        <taxon>rosids</taxon>
        <taxon>malvids</taxon>
        <taxon>Brassicales</taxon>
        <taxon>Brassicaceae</taxon>
        <taxon>Brassiceae</taxon>
        <taxon>Eruca</taxon>
    </lineage>
</organism>
<dbReference type="Proteomes" id="UP001642260">
    <property type="component" value="Unassembled WGS sequence"/>
</dbReference>
<dbReference type="EMBL" id="CAKOAT010154711">
    <property type="protein sequence ID" value="CAH8346850.1"/>
    <property type="molecule type" value="Genomic_DNA"/>
</dbReference>
<name>A0ABC8K709_ERUVS</name>
<evidence type="ECO:0000313" key="2">
    <source>
        <dbReference type="Proteomes" id="UP001642260"/>
    </source>
</evidence>
<dbReference type="AlphaFoldDB" id="A0ABC8K709"/>
<accession>A0ABC8K709</accession>
<dbReference type="PANTHER" id="PTHR23335">
    <property type="entry name" value="CALMODULIN-BINDING TRANSCRIPTION ACTIVATOR CAMTA"/>
    <property type="match status" value="1"/>
</dbReference>
<dbReference type="PANTHER" id="PTHR23335:SF44">
    <property type="entry name" value="CALMODULIN-BINDING TRANSCRIPTION ACTIVATOR 6"/>
    <property type="match status" value="1"/>
</dbReference>
<evidence type="ECO:0000313" key="1">
    <source>
        <dbReference type="EMBL" id="CAH8346850.1"/>
    </source>
</evidence>
<comment type="caution">
    <text evidence="1">The sequence shown here is derived from an EMBL/GenBank/DDBJ whole genome shotgun (WGS) entry which is preliminary data.</text>
</comment>